<gene>
    <name evidence="2" type="ORF">UV11_C0034G0002</name>
</gene>
<comment type="caution">
    <text evidence="2">The sequence shown here is derived from an EMBL/GenBank/DDBJ whole genome shotgun (WGS) entry which is preliminary data.</text>
</comment>
<feature type="transmembrane region" description="Helical" evidence="1">
    <location>
        <begin position="33"/>
        <end position="51"/>
    </location>
</feature>
<sequence length="509" mass="56745">MSQTPKTKIEKALDAIKKEFVVVKKDKIRPWEAWLVLGVIAGVAIGVLYVANPQGKFEVSKAAVQCEMYSEEVPIDCDEDIFGYRHCSPIGPVSGCNNDPDDFEPIYCWINHQVCYDVPDPLPPPDTTSTTDFPDPMSDISMQAVEEIINMADIWEDFDQTFDDDFLIGLADASQDFFPDVSEIPEDALSDFIDNFDDPKAEESEGEVIELTNEGQSSQLEEAAIEGALQLSEDTESIVDDARGYTDEELAEEEEGQENDDVIMGATQADVDTALKNQPSACSYATHSPNIKIGNCGLSELEINDWVNIIRIGGNNAPQEIRSLIYNGTIPFFIFNNRNEFNQFASDVVYSIGGQRIPPVNFSGFTGLTLGHINSRVVTAILIYDPAATQYDIFTENTVHQNWNKRLYVLQHELMHATVQYKFASPDGGFDGVSISARNSNPANFKTLTQFNWNGRMISQTVACVTQYACTDDPEYWADTGPQYIRLATAPLSLRIQILYPDFYLAVRL</sequence>
<evidence type="ECO:0000313" key="3">
    <source>
        <dbReference type="Proteomes" id="UP000034036"/>
    </source>
</evidence>
<dbReference type="Proteomes" id="UP000034036">
    <property type="component" value="Unassembled WGS sequence"/>
</dbReference>
<keyword evidence="1" id="KW-1133">Transmembrane helix</keyword>
<proteinExistence type="predicted"/>
<evidence type="ECO:0000256" key="1">
    <source>
        <dbReference type="SAM" id="Phobius"/>
    </source>
</evidence>
<evidence type="ECO:0000313" key="2">
    <source>
        <dbReference type="EMBL" id="KKS46115.1"/>
    </source>
</evidence>
<accession>A0A0G0ZBN5</accession>
<dbReference type="STRING" id="1618659.UV11_C0034G0002"/>
<organism evidence="2 3">
    <name type="scientific">Candidatus Giovannonibacteria bacterium GW2011_GWF2_42_19</name>
    <dbReference type="NCBI Taxonomy" id="1618659"/>
    <lineage>
        <taxon>Bacteria</taxon>
        <taxon>Candidatus Giovannoniibacteriota</taxon>
    </lineage>
</organism>
<name>A0A0G0ZBN5_9BACT</name>
<dbReference type="EMBL" id="LCDF01000034">
    <property type="protein sequence ID" value="KKS46115.1"/>
    <property type="molecule type" value="Genomic_DNA"/>
</dbReference>
<protein>
    <submittedName>
        <fullName evidence="2">Uncharacterized protein</fullName>
    </submittedName>
</protein>
<keyword evidence="1" id="KW-0472">Membrane</keyword>
<reference evidence="2 3" key="1">
    <citation type="journal article" date="2015" name="Nature">
        <title>rRNA introns, odd ribosomes, and small enigmatic genomes across a large radiation of phyla.</title>
        <authorList>
            <person name="Brown C.T."/>
            <person name="Hug L.A."/>
            <person name="Thomas B.C."/>
            <person name="Sharon I."/>
            <person name="Castelle C.J."/>
            <person name="Singh A."/>
            <person name="Wilkins M.J."/>
            <person name="Williams K.H."/>
            <person name="Banfield J.F."/>
        </authorList>
    </citation>
    <scope>NUCLEOTIDE SEQUENCE [LARGE SCALE GENOMIC DNA]</scope>
</reference>
<keyword evidence="1" id="KW-0812">Transmembrane</keyword>
<dbReference type="AlphaFoldDB" id="A0A0G0ZBN5"/>